<dbReference type="EMBL" id="BMAO01004131">
    <property type="protein sequence ID" value="GFQ92610.1"/>
    <property type="molecule type" value="Genomic_DNA"/>
</dbReference>
<feature type="compositionally biased region" description="Pro residues" evidence="1">
    <location>
        <begin position="1"/>
        <end position="10"/>
    </location>
</feature>
<accession>A0A8X6J5J5</accession>
<evidence type="ECO:0000313" key="2">
    <source>
        <dbReference type="EMBL" id="GFQ92610.1"/>
    </source>
</evidence>
<name>A0A8X6J5J5_TRICU</name>
<organism evidence="2 3">
    <name type="scientific">Trichonephila clavata</name>
    <name type="common">Joro spider</name>
    <name type="synonym">Nephila clavata</name>
    <dbReference type="NCBI Taxonomy" id="2740835"/>
    <lineage>
        <taxon>Eukaryota</taxon>
        <taxon>Metazoa</taxon>
        <taxon>Ecdysozoa</taxon>
        <taxon>Arthropoda</taxon>
        <taxon>Chelicerata</taxon>
        <taxon>Arachnida</taxon>
        <taxon>Araneae</taxon>
        <taxon>Araneomorphae</taxon>
        <taxon>Entelegynae</taxon>
        <taxon>Araneoidea</taxon>
        <taxon>Nephilidae</taxon>
        <taxon>Trichonephila</taxon>
    </lineage>
</organism>
<keyword evidence="3" id="KW-1185">Reference proteome</keyword>
<dbReference type="Proteomes" id="UP000887116">
    <property type="component" value="Unassembled WGS sequence"/>
</dbReference>
<evidence type="ECO:0000256" key="1">
    <source>
        <dbReference type="SAM" id="MobiDB-lite"/>
    </source>
</evidence>
<feature type="region of interest" description="Disordered" evidence="1">
    <location>
        <begin position="1"/>
        <end position="72"/>
    </location>
</feature>
<reference evidence="2" key="1">
    <citation type="submission" date="2020-07" db="EMBL/GenBank/DDBJ databases">
        <title>Multicomponent nature underlies the extraordinary mechanical properties of spider dragline silk.</title>
        <authorList>
            <person name="Kono N."/>
            <person name="Nakamura H."/>
            <person name="Mori M."/>
            <person name="Yoshida Y."/>
            <person name="Ohtoshi R."/>
            <person name="Malay A.D."/>
            <person name="Moran D.A.P."/>
            <person name="Tomita M."/>
            <person name="Numata K."/>
            <person name="Arakawa K."/>
        </authorList>
    </citation>
    <scope>NUCLEOTIDE SEQUENCE</scope>
</reference>
<feature type="compositionally biased region" description="Polar residues" evidence="1">
    <location>
        <begin position="25"/>
        <end position="36"/>
    </location>
</feature>
<comment type="caution">
    <text evidence="2">The sequence shown here is derived from an EMBL/GenBank/DDBJ whole genome shotgun (WGS) entry which is preliminary data.</text>
</comment>
<protein>
    <submittedName>
        <fullName evidence="2">Uncharacterized protein</fullName>
    </submittedName>
</protein>
<dbReference type="AlphaFoldDB" id="A0A8X6J5J5"/>
<gene>
    <name evidence="2" type="ORF">TNCT_388111</name>
</gene>
<sequence length="72" mass="7744">MKVRPIPKPPLRSSSAKSFAPICSGQEQNQHNNIPESRNRAAREVPDLPARRTGTIESQPAEGREGAPSAIG</sequence>
<feature type="compositionally biased region" description="Basic and acidic residues" evidence="1">
    <location>
        <begin position="37"/>
        <end position="50"/>
    </location>
</feature>
<evidence type="ECO:0000313" key="3">
    <source>
        <dbReference type="Proteomes" id="UP000887116"/>
    </source>
</evidence>
<proteinExistence type="predicted"/>